<evidence type="ECO:0000313" key="8">
    <source>
        <dbReference type="EMBL" id="KSW13425.1"/>
    </source>
</evidence>
<feature type="transmembrane region" description="Helical" evidence="6">
    <location>
        <begin position="178"/>
        <end position="203"/>
    </location>
</feature>
<dbReference type="GO" id="GO:0005886">
    <property type="term" value="C:plasma membrane"/>
    <property type="evidence" value="ECO:0007669"/>
    <property type="project" value="UniProtKB-SubCell"/>
</dbReference>
<dbReference type="SUPFAM" id="SSF161098">
    <property type="entry name" value="MetI-like"/>
    <property type="match status" value="1"/>
</dbReference>
<keyword evidence="2 6" id="KW-0813">Transport</keyword>
<dbReference type="OrthoDB" id="3233284at2"/>
<dbReference type="InterPro" id="IPR051204">
    <property type="entry name" value="ABC_transp_perm/SBD"/>
</dbReference>
<feature type="transmembrane region" description="Helical" evidence="6">
    <location>
        <begin position="78"/>
        <end position="95"/>
    </location>
</feature>
<dbReference type="RefSeq" id="WP_060566188.1">
    <property type="nucleotide sequence ID" value="NZ_CP040006.1"/>
</dbReference>
<dbReference type="Gene3D" id="1.10.3720.10">
    <property type="entry name" value="MetI-like"/>
    <property type="match status" value="1"/>
</dbReference>
<comment type="subcellular location">
    <subcellularLocation>
        <location evidence="6">Cell membrane</location>
        <topology evidence="6">Multi-pass membrane protein</topology>
    </subcellularLocation>
    <subcellularLocation>
        <location evidence="1">Membrane</location>
        <topology evidence="1">Multi-pass membrane protein</topology>
    </subcellularLocation>
</comment>
<evidence type="ECO:0000256" key="6">
    <source>
        <dbReference type="RuleBase" id="RU363032"/>
    </source>
</evidence>
<evidence type="ECO:0000259" key="7">
    <source>
        <dbReference type="PROSITE" id="PS50928"/>
    </source>
</evidence>
<evidence type="ECO:0000256" key="3">
    <source>
        <dbReference type="ARBA" id="ARBA00022692"/>
    </source>
</evidence>
<reference evidence="8 9" key="1">
    <citation type="submission" date="2015-10" db="EMBL/GenBank/DDBJ databases">
        <title>Draft Genome of Actinomyces odontolyticus subsp. actinosynbacter strain XH001.</title>
        <authorList>
            <person name="Mclean J.S."/>
            <person name="He X."/>
        </authorList>
    </citation>
    <scope>NUCLEOTIDE SEQUENCE [LARGE SCALE GENOMIC DNA]</scope>
    <source>
        <strain evidence="8 9">XH001</strain>
    </source>
</reference>
<dbReference type="AlphaFoldDB" id="A0A0V8RZF1"/>
<evidence type="ECO:0000256" key="5">
    <source>
        <dbReference type="ARBA" id="ARBA00023136"/>
    </source>
</evidence>
<keyword evidence="5 6" id="KW-0472">Membrane</keyword>
<feature type="transmembrane region" description="Helical" evidence="6">
    <location>
        <begin position="20"/>
        <end position="41"/>
    </location>
</feature>
<gene>
    <name evidence="8" type="ORF">APY09_03515</name>
</gene>
<evidence type="ECO:0000313" key="9">
    <source>
        <dbReference type="Proteomes" id="UP000054686"/>
    </source>
</evidence>
<dbReference type="InterPro" id="IPR035906">
    <property type="entry name" value="MetI-like_sf"/>
</dbReference>
<accession>A0A0V8RZF1</accession>
<dbReference type="GO" id="GO:0031460">
    <property type="term" value="P:glycine betaine transport"/>
    <property type="evidence" value="ECO:0007669"/>
    <property type="project" value="TreeGrafter"/>
</dbReference>
<proteinExistence type="inferred from homology"/>
<dbReference type="PANTHER" id="PTHR30177:SF4">
    <property type="entry name" value="OSMOPROTECTANT IMPORT PERMEASE PROTEIN OSMW"/>
    <property type="match status" value="1"/>
</dbReference>
<name>A0A0V8RZF1_9ACTO</name>
<keyword evidence="4 6" id="KW-1133">Transmembrane helix</keyword>
<dbReference type="EMBL" id="LLVT01000001">
    <property type="protein sequence ID" value="KSW13425.1"/>
    <property type="molecule type" value="Genomic_DNA"/>
</dbReference>
<evidence type="ECO:0000256" key="2">
    <source>
        <dbReference type="ARBA" id="ARBA00022448"/>
    </source>
</evidence>
<dbReference type="InterPro" id="IPR000515">
    <property type="entry name" value="MetI-like"/>
</dbReference>
<sequence>MTWLSSNWGLIGSLTLAHLWIALPAIALSALISVPIARWAAFSRRGGWVLSALSALYAVPSLPLLIVIPVIVGVALRSPINMIIVLTLYGVAVLVRQAAEGFRAIPRATLQAANACGYPLFRRFVEVELPLATPVIVAGTRVVATSTVSLVTVGAFIGVRSLGTLFTDGFQRGLIAEVVAGLVATVLLALVIDALIQGIGWALTPWTRRGRA</sequence>
<evidence type="ECO:0000256" key="4">
    <source>
        <dbReference type="ARBA" id="ARBA00022989"/>
    </source>
</evidence>
<evidence type="ECO:0000256" key="1">
    <source>
        <dbReference type="ARBA" id="ARBA00004141"/>
    </source>
</evidence>
<dbReference type="PROSITE" id="PS50928">
    <property type="entry name" value="ABC_TM1"/>
    <property type="match status" value="1"/>
</dbReference>
<comment type="similarity">
    <text evidence="6">Belongs to the binding-protein-dependent transport system permease family.</text>
</comment>
<dbReference type="PANTHER" id="PTHR30177">
    <property type="entry name" value="GLYCINE BETAINE/L-PROLINE TRANSPORT SYSTEM PERMEASE PROTEIN PROW"/>
    <property type="match status" value="1"/>
</dbReference>
<comment type="caution">
    <text evidence="8">The sequence shown here is derived from an EMBL/GenBank/DDBJ whole genome shotgun (WGS) entry which is preliminary data.</text>
</comment>
<organism evidence="8 9">
    <name type="scientific">Schaalia odontolytica</name>
    <dbReference type="NCBI Taxonomy" id="1660"/>
    <lineage>
        <taxon>Bacteria</taxon>
        <taxon>Bacillati</taxon>
        <taxon>Actinomycetota</taxon>
        <taxon>Actinomycetes</taxon>
        <taxon>Actinomycetales</taxon>
        <taxon>Actinomycetaceae</taxon>
        <taxon>Schaalia</taxon>
    </lineage>
</organism>
<dbReference type="Pfam" id="PF00528">
    <property type="entry name" value="BPD_transp_1"/>
    <property type="match status" value="1"/>
</dbReference>
<dbReference type="CDD" id="cd06261">
    <property type="entry name" value="TM_PBP2"/>
    <property type="match status" value="1"/>
</dbReference>
<feature type="transmembrane region" description="Helical" evidence="6">
    <location>
        <begin position="131"/>
        <end position="158"/>
    </location>
</feature>
<dbReference type="Proteomes" id="UP000054686">
    <property type="component" value="Unassembled WGS sequence"/>
</dbReference>
<keyword evidence="3 6" id="KW-0812">Transmembrane</keyword>
<feature type="transmembrane region" description="Helical" evidence="6">
    <location>
        <begin position="48"/>
        <end position="72"/>
    </location>
</feature>
<feature type="domain" description="ABC transmembrane type-1" evidence="7">
    <location>
        <begin position="15"/>
        <end position="196"/>
    </location>
</feature>
<protein>
    <submittedName>
        <fullName evidence="8">ABC transporter permease</fullName>
    </submittedName>
</protein>
<dbReference type="GO" id="GO:0055085">
    <property type="term" value="P:transmembrane transport"/>
    <property type="evidence" value="ECO:0007669"/>
    <property type="project" value="InterPro"/>
</dbReference>